<evidence type="ECO:0000256" key="5">
    <source>
        <dbReference type="ARBA" id="ARBA00022741"/>
    </source>
</evidence>
<accession>A0A371PIV1</accession>
<dbReference type="InterPro" id="IPR015856">
    <property type="entry name" value="ABC_transpr_CbiO/EcfA_su"/>
</dbReference>
<dbReference type="Gene3D" id="3.40.50.300">
    <property type="entry name" value="P-loop containing nucleotide triphosphate hydrolases"/>
    <property type="match status" value="2"/>
</dbReference>
<dbReference type="EMBL" id="QUBQ01000001">
    <property type="protein sequence ID" value="REK75559.1"/>
    <property type="molecule type" value="Genomic_DNA"/>
</dbReference>
<evidence type="ECO:0000259" key="9">
    <source>
        <dbReference type="PROSITE" id="PS50893"/>
    </source>
</evidence>
<dbReference type="GO" id="GO:0005524">
    <property type="term" value="F:ATP binding"/>
    <property type="evidence" value="ECO:0007669"/>
    <property type="project" value="UniProtKB-KW"/>
</dbReference>
<dbReference type="Proteomes" id="UP000261905">
    <property type="component" value="Unassembled WGS sequence"/>
</dbReference>
<dbReference type="Pfam" id="PF00005">
    <property type="entry name" value="ABC_tran"/>
    <property type="match status" value="2"/>
</dbReference>
<evidence type="ECO:0000256" key="2">
    <source>
        <dbReference type="ARBA" id="ARBA00005417"/>
    </source>
</evidence>
<keyword evidence="6 10" id="KW-0067">ATP-binding</keyword>
<dbReference type="InterPro" id="IPR027417">
    <property type="entry name" value="P-loop_NTPase"/>
</dbReference>
<evidence type="ECO:0000256" key="3">
    <source>
        <dbReference type="ARBA" id="ARBA00022448"/>
    </source>
</evidence>
<name>A0A371PIV1_9BACL</name>
<dbReference type="OrthoDB" id="501320at2"/>
<evidence type="ECO:0000313" key="10">
    <source>
        <dbReference type="EMBL" id="REK75559.1"/>
    </source>
</evidence>
<feature type="domain" description="ABC transporter" evidence="9">
    <location>
        <begin position="306"/>
        <end position="541"/>
    </location>
</feature>
<dbReference type="AlphaFoldDB" id="A0A371PIV1"/>
<dbReference type="NCBIfam" id="NF010167">
    <property type="entry name" value="PRK13648.1"/>
    <property type="match status" value="2"/>
</dbReference>
<dbReference type="InterPro" id="IPR003439">
    <property type="entry name" value="ABC_transporter-like_ATP-bd"/>
</dbReference>
<evidence type="ECO:0000256" key="8">
    <source>
        <dbReference type="ARBA" id="ARBA00023136"/>
    </source>
</evidence>
<dbReference type="GO" id="GO:0042626">
    <property type="term" value="F:ATPase-coupled transmembrane transporter activity"/>
    <property type="evidence" value="ECO:0007669"/>
    <property type="project" value="TreeGrafter"/>
</dbReference>
<comment type="subcellular location">
    <subcellularLocation>
        <location evidence="1">Cell membrane</location>
        <topology evidence="1">Peripheral membrane protein</topology>
    </subcellularLocation>
</comment>
<sequence>MITFDNYSCTYSSGKSMLHQLNLSIRPGEFVFVTGPSGGGKSTLCFSINGLIPHETEGSVCQGSVTVDGNRVQDVYPSDLVSVVGTVLQDPEWQLVRGTVKEELTFALENMGYPTDEIDRRLEEVVDRVEIQSLLLRSTLDLSGGQKQRVAIAACLMTKPKVIVLDEPTAELDPLGKEMVLDTIRQLHQEWGYTIVFVDHNLDVSMPYVDRVIVVSEGKIVADAPPSLLYDDPLVREWLPMPQVVELARKLGVKLEDEQYGERDPLTVEELRKALSDRGVIRPDPPKRLTNHKSEAGAVPAGEALLELKNITFRYRKQEDEMTIKPLNLRIGRGEFAAVIGRNGAGKSTLCKLITGLLKPHGGELLIDGKPSSELQADQRARHIGFVFQNPDYQFVRRTVYDEVAYGLSVQKLPAAEIDARVKKVTKLLQIDKYLQEHPHFLSRGERRRVAIASILVMQPEVIILDEPTTGLDSVRCREMMDYITELWRQGHTIIMLTHDMRVVADYIPRTIVLSQGQIVWDAPTREVFSKGKELKPYHITLPPVVELSHIWGWTQIALTSEEWVETLSIPELRETVPGGGGVV</sequence>
<dbReference type="GO" id="GO:0043190">
    <property type="term" value="C:ATP-binding cassette (ABC) transporter complex"/>
    <property type="evidence" value="ECO:0007669"/>
    <property type="project" value="TreeGrafter"/>
</dbReference>
<comment type="similarity">
    <text evidence="2">Belongs to the ABC transporter superfamily.</text>
</comment>
<keyword evidence="4" id="KW-1003">Cell membrane</keyword>
<dbReference type="InterPro" id="IPR017871">
    <property type="entry name" value="ABC_transporter-like_CS"/>
</dbReference>
<dbReference type="FunFam" id="3.40.50.300:FF:000224">
    <property type="entry name" value="Energy-coupling factor transporter ATP-binding protein EcfA"/>
    <property type="match status" value="1"/>
</dbReference>
<dbReference type="CDD" id="cd03225">
    <property type="entry name" value="ABC_cobalt_CbiO_domain1"/>
    <property type="match status" value="2"/>
</dbReference>
<dbReference type="PANTHER" id="PTHR43553">
    <property type="entry name" value="HEAVY METAL TRANSPORTER"/>
    <property type="match status" value="1"/>
</dbReference>
<keyword evidence="7" id="KW-1278">Translocase</keyword>
<organism evidence="10 11">
    <name type="scientific">Paenibacillus paeoniae</name>
    <dbReference type="NCBI Taxonomy" id="2292705"/>
    <lineage>
        <taxon>Bacteria</taxon>
        <taxon>Bacillati</taxon>
        <taxon>Bacillota</taxon>
        <taxon>Bacilli</taxon>
        <taxon>Bacillales</taxon>
        <taxon>Paenibacillaceae</taxon>
        <taxon>Paenibacillus</taxon>
    </lineage>
</organism>
<reference evidence="10 11" key="1">
    <citation type="submission" date="2018-08" db="EMBL/GenBank/DDBJ databases">
        <title>Paenibacillus sp. M4BSY-1, whole genome shotgun sequence.</title>
        <authorList>
            <person name="Tuo L."/>
        </authorList>
    </citation>
    <scope>NUCLEOTIDE SEQUENCE [LARGE SCALE GENOMIC DNA]</scope>
    <source>
        <strain evidence="10 11">M4BSY-1</strain>
    </source>
</reference>
<feature type="domain" description="ABC transporter" evidence="9">
    <location>
        <begin position="2"/>
        <end position="242"/>
    </location>
</feature>
<gene>
    <name evidence="10" type="ORF">DX130_00230</name>
</gene>
<dbReference type="SUPFAM" id="SSF52540">
    <property type="entry name" value="P-loop containing nucleoside triphosphate hydrolases"/>
    <property type="match status" value="2"/>
</dbReference>
<dbReference type="RefSeq" id="WP_116041915.1">
    <property type="nucleotide sequence ID" value="NZ_QUBQ01000001.1"/>
</dbReference>
<evidence type="ECO:0000256" key="6">
    <source>
        <dbReference type="ARBA" id="ARBA00022840"/>
    </source>
</evidence>
<dbReference type="InterPro" id="IPR050095">
    <property type="entry name" value="ECF_ABC_transporter_ATP-bd"/>
</dbReference>
<comment type="caution">
    <text evidence="10">The sequence shown here is derived from an EMBL/GenBank/DDBJ whole genome shotgun (WGS) entry which is preliminary data.</text>
</comment>
<dbReference type="InterPro" id="IPR003593">
    <property type="entry name" value="AAA+_ATPase"/>
</dbReference>
<evidence type="ECO:0000256" key="1">
    <source>
        <dbReference type="ARBA" id="ARBA00004202"/>
    </source>
</evidence>
<keyword evidence="11" id="KW-1185">Reference proteome</keyword>
<protein>
    <submittedName>
        <fullName evidence="10">ATP-binding cassette domain-containing protein</fullName>
    </submittedName>
</protein>
<evidence type="ECO:0000313" key="11">
    <source>
        <dbReference type="Proteomes" id="UP000261905"/>
    </source>
</evidence>
<evidence type="ECO:0000256" key="7">
    <source>
        <dbReference type="ARBA" id="ARBA00022967"/>
    </source>
</evidence>
<keyword evidence="8" id="KW-0472">Membrane</keyword>
<evidence type="ECO:0000256" key="4">
    <source>
        <dbReference type="ARBA" id="ARBA00022475"/>
    </source>
</evidence>
<keyword evidence="3" id="KW-0813">Transport</keyword>
<keyword evidence="5" id="KW-0547">Nucleotide-binding</keyword>
<dbReference type="GO" id="GO:0015087">
    <property type="term" value="F:cobalt ion transmembrane transporter activity"/>
    <property type="evidence" value="ECO:0007669"/>
    <property type="project" value="UniProtKB-ARBA"/>
</dbReference>
<proteinExistence type="inferred from homology"/>
<dbReference type="PROSITE" id="PS50893">
    <property type="entry name" value="ABC_TRANSPORTER_2"/>
    <property type="match status" value="2"/>
</dbReference>
<dbReference type="SMART" id="SM00382">
    <property type="entry name" value="AAA"/>
    <property type="match status" value="2"/>
</dbReference>
<dbReference type="PROSITE" id="PS00211">
    <property type="entry name" value="ABC_TRANSPORTER_1"/>
    <property type="match status" value="1"/>
</dbReference>
<dbReference type="GO" id="GO:0016887">
    <property type="term" value="F:ATP hydrolysis activity"/>
    <property type="evidence" value="ECO:0007669"/>
    <property type="project" value="InterPro"/>
</dbReference>